<name>A0A6J7SBP9_9ZZZZ</name>
<accession>A0A6J7SBP9</accession>
<sequence length="419" mass="44791">MAKIAAIADWWWPDTVGGAELTARQTLKTLADSGHEVVVFTPGPTSSTLDDSVRVERIFCRTPRQTYQASGAVKSADLLVAWLAPRQRSPLLDAVVEFGPEVIVLHNVARFGQIPAAHLKARIPDAKIVHVHHDLSDACWRRSMYKRGETCASVCITCRPKAYLQSRAHVSVDSCVAVSEYVRSTLVEARVMRPERSSVGYPLGGEGPPAAPTQSAAADDAVDASLRVGFIGRILDVKGLNRLIEALAIAQQDGVAITLVVAGEGDPALVARYVRLASALGVHMSMLGHLAVSDFADCVDVCVVPSQWPEPFGRVPVELAIHGVPTIVTPVGGLPEAARIAGGLSCVASGRDSKALAEAILRFTRLGNRRNAIGDNEMSEVPLLTEVLLHEIGRLTEGLATRNESGHSAPLDDSRPERT</sequence>
<organism evidence="5">
    <name type="scientific">freshwater metagenome</name>
    <dbReference type="NCBI Taxonomy" id="449393"/>
    <lineage>
        <taxon>unclassified sequences</taxon>
        <taxon>metagenomes</taxon>
        <taxon>ecological metagenomes</taxon>
    </lineage>
</organism>
<dbReference type="Pfam" id="PF00534">
    <property type="entry name" value="Glycos_transf_1"/>
    <property type="match status" value="1"/>
</dbReference>
<feature type="domain" description="Glycosyl transferase family 1" evidence="2">
    <location>
        <begin position="228"/>
        <end position="376"/>
    </location>
</feature>
<dbReference type="PANTHER" id="PTHR12526:SF638">
    <property type="entry name" value="SPORE COAT PROTEIN SA"/>
    <property type="match status" value="1"/>
</dbReference>
<evidence type="ECO:0000259" key="2">
    <source>
        <dbReference type="Pfam" id="PF00534"/>
    </source>
</evidence>
<dbReference type="Pfam" id="PF13439">
    <property type="entry name" value="Glyco_transf_4"/>
    <property type="match status" value="1"/>
</dbReference>
<evidence type="ECO:0000256" key="1">
    <source>
        <dbReference type="SAM" id="MobiDB-lite"/>
    </source>
</evidence>
<dbReference type="GO" id="GO:0016757">
    <property type="term" value="F:glycosyltransferase activity"/>
    <property type="evidence" value="ECO:0007669"/>
    <property type="project" value="InterPro"/>
</dbReference>
<dbReference type="PANTHER" id="PTHR12526">
    <property type="entry name" value="GLYCOSYLTRANSFERASE"/>
    <property type="match status" value="1"/>
</dbReference>
<protein>
    <submittedName>
        <fullName evidence="5">Unannotated protein</fullName>
    </submittedName>
</protein>
<feature type="domain" description="Glycosyltransferase subfamily 4-like N-terminal" evidence="3">
    <location>
        <begin position="16"/>
        <end position="199"/>
    </location>
</feature>
<dbReference type="CDD" id="cd03801">
    <property type="entry name" value="GT4_PimA-like"/>
    <property type="match status" value="1"/>
</dbReference>
<feature type="compositionally biased region" description="Basic and acidic residues" evidence="1">
    <location>
        <begin position="410"/>
        <end position="419"/>
    </location>
</feature>
<evidence type="ECO:0000313" key="5">
    <source>
        <dbReference type="EMBL" id="CAB5038441.1"/>
    </source>
</evidence>
<reference evidence="5" key="1">
    <citation type="submission" date="2020-05" db="EMBL/GenBank/DDBJ databases">
        <authorList>
            <person name="Chiriac C."/>
            <person name="Salcher M."/>
            <person name="Ghai R."/>
            <person name="Kavagutti S V."/>
        </authorList>
    </citation>
    <scope>NUCLEOTIDE SEQUENCE</scope>
</reference>
<dbReference type="EMBL" id="CAFBPU010000054">
    <property type="protein sequence ID" value="CAB5038441.1"/>
    <property type="molecule type" value="Genomic_DNA"/>
</dbReference>
<evidence type="ECO:0000313" key="4">
    <source>
        <dbReference type="EMBL" id="CAB4956309.1"/>
    </source>
</evidence>
<proteinExistence type="predicted"/>
<evidence type="ECO:0000259" key="3">
    <source>
        <dbReference type="Pfam" id="PF13439"/>
    </source>
</evidence>
<dbReference type="EMBL" id="CAFBND010000114">
    <property type="protein sequence ID" value="CAB4956309.1"/>
    <property type="molecule type" value="Genomic_DNA"/>
</dbReference>
<gene>
    <name evidence="4" type="ORF">UFOPK3752_01987</name>
    <name evidence="5" type="ORF">UFOPK4150_02013</name>
</gene>
<dbReference type="SUPFAM" id="SSF53756">
    <property type="entry name" value="UDP-Glycosyltransferase/glycogen phosphorylase"/>
    <property type="match status" value="1"/>
</dbReference>
<dbReference type="AlphaFoldDB" id="A0A6J7SBP9"/>
<feature type="region of interest" description="Disordered" evidence="1">
    <location>
        <begin position="399"/>
        <end position="419"/>
    </location>
</feature>
<dbReference type="InterPro" id="IPR028098">
    <property type="entry name" value="Glyco_trans_4-like_N"/>
</dbReference>
<dbReference type="InterPro" id="IPR001296">
    <property type="entry name" value="Glyco_trans_1"/>
</dbReference>
<dbReference type="Gene3D" id="3.40.50.2000">
    <property type="entry name" value="Glycogen Phosphorylase B"/>
    <property type="match status" value="2"/>
</dbReference>